<protein>
    <submittedName>
        <fullName evidence="1">Uncharacterized protein</fullName>
    </submittedName>
</protein>
<accession>A0ACC2KAD1</accession>
<evidence type="ECO:0000313" key="1">
    <source>
        <dbReference type="EMBL" id="KAJ8618114.1"/>
    </source>
</evidence>
<name>A0ACC2KAD1_PERAE</name>
<evidence type="ECO:0000313" key="2">
    <source>
        <dbReference type="Proteomes" id="UP001234297"/>
    </source>
</evidence>
<organism evidence="1 2">
    <name type="scientific">Persea americana</name>
    <name type="common">Avocado</name>
    <dbReference type="NCBI Taxonomy" id="3435"/>
    <lineage>
        <taxon>Eukaryota</taxon>
        <taxon>Viridiplantae</taxon>
        <taxon>Streptophyta</taxon>
        <taxon>Embryophyta</taxon>
        <taxon>Tracheophyta</taxon>
        <taxon>Spermatophyta</taxon>
        <taxon>Magnoliopsida</taxon>
        <taxon>Magnoliidae</taxon>
        <taxon>Laurales</taxon>
        <taxon>Lauraceae</taxon>
        <taxon>Persea</taxon>
    </lineage>
</organism>
<dbReference type="EMBL" id="CM056812">
    <property type="protein sequence ID" value="KAJ8618114.1"/>
    <property type="molecule type" value="Genomic_DNA"/>
</dbReference>
<comment type="caution">
    <text evidence="1">The sequence shown here is derived from an EMBL/GenBank/DDBJ whole genome shotgun (WGS) entry which is preliminary data.</text>
</comment>
<reference evidence="1 2" key="1">
    <citation type="journal article" date="2022" name="Hortic Res">
        <title>A haplotype resolved chromosomal level avocado genome allows analysis of novel avocado genes.</title>
        <authorList>
            <person name="Nath O."/>
            <person name="Fletcher S.J."/>
            <person name="Hayward A."/>
            <person name="Shaw L.M."/>
            <person name="Masouleh A.K."/>
            <person name="Furtado A."/>
            <person name="Henry R.J."/>
            <person name="Mitter N."/>
        </authorList>
    </citation>
    <scope>NUCLEOTIDE SEQUENCE [LARGE SCALE GENOMIC DNA]</scope>
    <source>
        <strain evidence="2">cv. Hass</strain>
    </source>
</reference>
<proteinExistence type="predicted"/>
<gene>
    <name evidence="1" type="ORF">MRB53_014300</name>
</gene>
<sequence>MRPSPLLPIPASRWLSSPTHLCPRKRLGSFRLLHGNCTSCLCTSSPGELCEAMNDFSHSPYCDEVVFSRLFGWGLRNVVRIISFFILGSPRLLCVKQRMILSYLLFDDDAVMPGLLYMSPIGRWN</sequence>
<dbReference type="Proteomes" id="UP001234297">
    <property type="component" value="Chromosome 4"/>
</dbReference>
<keyword evidence="2" id="KW-1185">Reference proteome</keyword>